<dbReference type="UniPathway" id="UPA00078">
    <property type="reaction ID" value="UER00160"/>
</dbReference>
<comment type="catalytic activity">
    <reaction evidence="11 13">
        <text>(8S)-8-amino-7-oxononanoate + S-adenosyl-L-methionine = S-adenosyl-4-methylsulfanyl-2-oxobutanoate + (7R,8S)-7,8-diammoniononanoate</text>
        <dbReference type="Rhea" id="RHEA:16861"/>
        <dbReference type="ChEBI" id="CHEBI:16490"/>
        <dbReference type="ChEBI" id="CHEBI:59789"/>
        <dbReference type="ChEBI" id="CHEBI:149468"/>
        <dbReference type="ChEBI" id="CHEBI:149469"/>
        <dbReference type="EC" id="2.6.1.62"/>
    </reaction>
</comment>
<keyword evidence="15" id="KW-1185">Reference proteome</keyword>
<feature type="modified residue" description="N6-(pyridoxal phosphate)lysine" evidence="13">
    <location>
        <position position="288"/>
    </location>
</feature>
<reference evidence="14 15" key="1">
    <citation type="journal article" date="2016" name="Front. Microbiol.">
        <title>Fuerstia marisgermanicae gen. nov., sp. nov., an Unusual Member of the Phylum Planctomycetes from the German Wadden Sea.</title>
        <authorList>
            <person name="Kohn T."/>
            <person name="Heuer A."/>
            <person name="Jogler M."/>
            <person name="Vollmers J."/>
            <person name="Boedeker C."/>
            <person name="Bunk B."/>
            <person name="Rast P."/>
            <person name="Borchert D."/>
            <person name="Glockner I."/>
            <person name="Freese H.M."/>
            <person name="Klenk H.P."/>
            <person name="Overmann J."/>
            <person name="Kaster A.K."/>
            <person name="Rohde M."/>
            <person name="Wiegand S."/>
            <person name="Jogler C."/>
        </authorList>
    </citation>
    <scope>NUCLEOTIDE SEQUENCE [LARGE SCALE GENOMIC DNA]</scope>
    <source>
        <strain evidence="14 15">NH11</strain>
    </source>
</reference>
<dbReference type="PIRSF" id="PIRSF000521">
    <property type="entry name" value="Transaminase_4ab_Lys_Orn"/>
    <property type="match status" value="1"/>
</dbReference>
<dbReference type="GO" id="GO:0005737">
    <property type="term" value="C:cytoplasm"/>
    <property type="evidence" value="ECO:0007669"/>
    <property type="project" value="UniProtKB-SubCell"/>
</dbReference>
<dbReference type="Gene3D" id="3.90.1150.10">
    <property type="entry name" value="Aspartate Aminotransferase, domain 1"/>
    <property type="match status" value="1"/>
</dbReference>
<evidence type="ECO:0000256" key="8">
    <source>
        <dbReference type="ARBA" id="ARBA00022691"/>
    </source>
</evidence>
<feature type="binding site" evidence="13">
    <location>
        <position position="259"/>
    </location>
    <ligand>
        <name>pyridoxal 5'-phosphate</name>
        <dbReference type="ChEBI" id="CHEBI:597326"/>
    </ligand>
</feature>
<dbReference type="InterPro" id="IPR015424">
    <property type="entry name" value="PyrdxlP-dep_Trfase"/>
</dbReference>
<dbReference type="GO" id="GO:0004015">
    <property type="term" value="F:adenosylmethionine-8-amino-7-oxononanoate transaminase activity"/>
    <property type="evidence" value="ECO:0007669"/>
    <property type="project" value="UniProtKB-UniRule"/>
</dbReference>
<evidence type="ECO:0000256" key="5">
    <source>
        <dbReference type="ARBA" id="ARBA00022490"/>
    </source>
</evidence>
<evidence type="ECO:0000256" key="4">
    <source>
        <dbReference type="ARBA" id="ARBA00011738"/>
    </source>
</evidence>
<dbReference type="SUPFAM" id="SSF53383">
    <property type="entry name" value="PLP-dependent transferases"/>
    <property type="match status" value="1"/>
</dbReference>
<feature type="binding site" evidence="13">
    <location>
        <begin position="118"/>
        <end position="119"/>
    </location>
    <ligand>
        <name>pyridoxal 5'-phosphate</name>
        <dbReference type="ChEBI" id="CHEBI:597326"/>
    </ligand>
</feature>
<dbReference type="AlphaFoldDB" id="A0A1P8WI71"/>
<feature type="binding site" evidence="13">
    <location>
        <begin position="324"/>
        <end position="325"/>
    </location>
    <ligand>
        <name>pyridoxal 5'-phosphate</name>
        <dbReference type="ChEBI" id="CHEBI:597326"/>
    </ligand>
</feature>
<name>A0A1P8WI71_9PLAN</name>
<dbReference type="PANTHER" id="PTHR42684">
    <property type="entry name" value="ADENOSYLMETHIONINE-8-AMINO-7-OXONONANOATE AMINOTRANSFERASE"/>
    <property type="match status" value="1"/>
</dbReference>
<evidence type="ECO:0000256" key="10">
    <source>
        <dbReference type="ARBA" id="ARBA00022898"/>
    </source>
</evidence>
<keyword evidence="7 13" id="KW-0808">Transferase</keyword>
<dbReference type="InterPro" id="IPR049704">
    <property type="entry name" value="Aminotrans_3_PPA_site"/>
</dbReference>
<dbReference type="Gene3D" id="3.40.640.10">
    <property type="entry name" value="Type I PLP-dependent aspartate aminotransferase-like (Major domain)"/>
    <property type="match status" value="1"/>
</dbReference>
<comment type="caution">
    <text evidence="13">Lacks conserved residue(s) required for the propagation of feature annotation.</text>
</comment>
<feature type="binding site" evidence="13">
    <location>
        <position position="418"/>
    </location>
    <ligand>
        <name>substrate</name>
    </ligand>
</feature>
<evidence type="ECO:0000256" key="12">
    <source>
        <dbReference type="ARBA" id="ARBA00060970"/>
    </source>
</evidence>
<dbReference type="PANTHER" id="PTHR42684:SF17">
    <property type="entry name" value="ADENOSYLMETHIONINE-8-AMINO-7-OXONONANOATE AMINOTRANSFERASE"/>
    <property type="match status" value="1"/>
</dbReference>
<dbReference type="HAMAP" id="MF_00834">
    <property type="entry name" value="BioA"/>
    <property type="match status" value="1"/>
</dbReference>
<dbReference type="InterPro" id="IPR005815">
    <property type="entry name" value="BioA"/>
</dbReference>
<evidence type="ECO:0000256" key="13">
    <source>
        <dbReference type="HAMAP-Rule" id="MF_00834"/>
    </source>
</evidence>
<dbReference type="STRING" id="1891926.Fuma_03351"/>
<feature type="binding site" evidence="13">
    <location>
        <position position="288"/>
    </location>
    <ligand>
        <name>substrate</name>
    </ligand>
</feature>
<accession>A0A1P8WI71</accession>
<dbReference type="CDD" id="cd00610">
    <property type="entry name" value="OAT_like"/>
    <property type="match status" value="1"/>
</dbReference>
<comment type="function">
    <text evidence="13">Catalyzes the transfer of the alpha-amino group from S-adenosyl-L-methionine (SAM) to 7-keto-8-aminopelargonic acid (KAPA) to form 7,8-diaminopelargonic acid (DAPA). It is the only aminotransferase known to utilize SAM as an amino donor.</text>
</comment>
<keyword evidence="5 13" id="KW-0963">Cytoplasm</keyword>
<dbReference type="EMBL" id="CP017641">
    <property type="protein sequence ID" value="APZ93733.1"/>
    <property type="molecule type" value="Genomic_DNA"/>
</dbReference>
<evidence type="ECO:0000256" key="7">
    <source>
        <dbReference type="ARBA" id="ARBA00022679"/>
    </source>
</evidence>
<comment type="cofactor">
    <cofactor evidence="1 13">
        <name>pyridoxal 5'-phosphate</name>
        <dbReference type="ChEBI" id="CHEBI:597326"/>
    </cofactor>
</comment>
<protein>
    <recommendedName>
        <fullName evidence="13">Adenosylmethionine-8-amino-7-oxononanoate aminotransferase</fullName>
        <ecNumber evidence="13">2.6.1.62</ecNumber>
    </recommendedName>
    <alternativeName>
        <fullName evidence="13">7,8-diamino-pelargonic acid aminotransferase</fullName>
        <shortName evidence="13">DAPA AT</shortName>
        <shortName evidence="13">DAPA aminotransferase</shortName>
    </alternativeName>
    <alternativeName>
        <fullName evidence="13">7,8-diaminononanoate synthase</fullName>
        <shortName evidence="13">DANS</shortName>
    </alternativeName>
    <alternativeName>
        <fullName evidence="13">Diaminopelargonic acid synthase</fullName>
    </alternativeName>
</protein>
<comment type="subcellular location">
    <subcellularLocation>
        <location evidence="2 13">Cytoplasm</location>
    </subcellularLocation>
</comment>
<dbReference type="InterPro" id="IPR005814">
    <property type="entry name" value="Aminotrans_3"/>
</dbReference>
<dbReference type="GO" id="GO:0030170">
    <property type="term" value="F:pyridoxal phosphate binding"/>
    <property type="evidence" value="ECO:0007669"/>
    <property type="project" value="UniProtKB-UniRule"/>
</dbReference>
<keyword evidence="9 13" id="KW-0093">Biotin biosynthesis</keyword>
<comment type="pathway">
    <text evidence="3 13">Cofactor biosynthesis; biotin biosynthesis; 7,8-diaminononanoate from 8-amino-7-oxononanoate (SAM route): step 1/1.</text>
</comment>
<dbReference type="Pfam" id="PF00202">
    <property type="entry name" value="Aminotran_3"/>
    <property type="match status" value="1"/>
</dbReference>
<keyword evidence="10 13" id="KW-0663">Pyridoxal phosphate</keyword>
<dbReference type="KEGG" id="fmr:Fuma_03351"/>
<feature type="site" description="Participates in the substrate recognition with KAPA and in a stacking interaction with the adenine ring of SAM" evidence="13">
    <location>
        <position position="21"/>
    </location>
</feature>
<keyword evidence="6 13" id="KW-0032">Aminotransferase</keyword>
<feature type="binding site" evidence="13">
    <location>
        <position position="323"/>
    </location>
    <ligand>
        <name>substrate</name>
    </ligand>
</feature>
<evidence type="ECO:0000256" key="2">
    <source>
        <dbReference type="ARBA" id="ARBA00004496"/>
    </source>
</evidence>
<dbReference type="RefSeq" id="WP_077025154.1">
    <property type="nucleotide sequence ID" value="NZ_CP017641.1"/>
</dbReference>
<dbReference type="GO" id="GO:0009102">
    <property type="term" value="P:biotin biosynthetic process"/>
    <property type="evidence" value="ECO:0007669"/>
    <property type="project" value="UniProtKB-UniRule"/>
</dbReference>
<keyword evidence="8 13" id="KW-0949">S-adenosyl-L-methionine</keyword>
<dbReference type="FunFam" id="3.40.640.10:FF:000078">
    <property type="entry name" value="Adenosylmethionine-8-amino-7-oxononanoate aminotransferase"/>
    <property type="match status" value="1"/>
</dbReference>
<sequence length="456" mass="49901">MSQPTADQLREWDNAHVWHPFAPMSAYVEECAPIITSADGFDLIDTDGRRYLDGISSLWCNVHGHRVPDVDTAIRTQLDRVAHSTLLGLSSDVSIQLAKMLVDRTPENLTKVFYSDSGSTAVEVALKLAYQYHHQKKNPEPQRDTFLCVGHAYHGDTIGSVSVGSIDLFHRVYKHMLFPTVSVPSPTATRVMDGHTKESWLQHCFDQVEVAIKANSDRAAGFVIEPIVQGAAGILVHPPGYLRHVRDICTQYNIPLIADEVAVGFGRTGTMFACEQEGVQPDFMCLAKGISGGYLPLAATMTTEEIFAAFLGAPSESRTFFHGHTYTGNSLACAAAIASLELFEANDLLTHIAHNEALMREKLSTLADHPHVGEVRQKGIMVGIELVQDRTTMEPLSAERRVGHQVTLAGRKRGIMIRPLGDVVILMPAPGMPSELVSRLCDETIASINEVTSSHA</sequence>
<feature type="binding site" evidence="13">
    <location>
        <position position="153"/>
    </location>
    <ligand>
        <name>substrate</name>
    </ligand>
</feature>
<evidence type="ECO:0000256" key="9">
    <source>
        <dbReference type="ARBA" id="ARBA00022756"/>
    </source>
</evidence>
<dbReference type="InterPro" id="IPR015422">
    <property type="entry name" value="PyrdxlP-dep_Trfase_small"/>
</dbReference>
<evidence type="ECO:0000256" key="6">
    <source>
        <dbReference type="ARBA" id="ARBA00022576"/>
    </source>
</evidence>
<evidence type="ECO:0000256" key="11">
    <source>
        <dbReference type="ARBA" id="ARBA00048449"/>
    </source>
</evidence>
<organism evidence="14 15">
    <name type="scientific">Fuerstiella marisgermanici</name>
    <dbReference type="NCBI Taxonomy" id="1891926"/>
    <lineage>
        <taxon>Bacteria</taxon>
        <taxon>Pseudomonadati</taxon>
        <taxon>Planctomycetota</taxon>
        <taxon>Planctomycetia</taxon>
        <taxon>Planctomycetales</taxon>
        <taxon>Planctomycetaceae</taxon>
        <taxon>Fuerstiella</taxon>
    </lineage>
</organism>
<comment type="similarity">
    <text evidence="12 13">Belongs to the class-III pyridoxal-phosphate-dependent aminotransferase family. BioA subfamily.</text>
</comment>
<evidence type="ECO:0000313" key="14">
    <source>
        <dbReference type="EMBL" id="APZ93733.1"/>
    </source>
</evidence>
<dbReference type="PROSITE" id="PS00600">
    <property type="entry name" value="AA_TRANSFER_CLASS_3"/>
    <property type="match status" value="1"/>
</dbReference>
<evidence type="ECO:0000313" key="15">
    <source>
        <dbReference type="Proteomes" id="UP000187735"/>
    </source>
</evidence>
<dbReference type="EC" id="2.6.1.62" evidence="13"/>
<comment type="subunit">
    <text evidence="4 13">Homodimer.</text>
</comment>
<dbReference type="NCBIfam" id="TIGR00508">
    <property type="entry name" value="bioA"/>
    <property type="match status" value="1"/>
</dbReference>
<evidence type="ECO:0000256" key="3">
    <source>
        <dbReference type="ARBA" id="ARBA00005063"/>
    </source>
</evidence>
<dbReference type="InterPro" id="IPR015421">
    <property type="entry name" value="PyrdxlP-dep_Trfase_major"/>
</dbReference>
<gene>
    <name evidence="14" type="primary">bioK</name>
    <name evidence="13" type="synonym">bioA</name>
    <name evidence="14" type="ORF">Fuma_03351</name>
</gene>
<proteinExistence type="inferred from homology"/>
<evidence type="ECO:0000256" key="1">
    <source>
        <dbReference type="ARBA" id="ARBA00001933"/>
    </source>
</evidence>
<dbReference type="Proteomes" id="UP000187735">
    <property type="component" value="Chromosome"/>
</dbReference>